<reference evidence="3 4" key="1">
    <citation type="journal article" date="2012" name="J. Bacteriol.">
        <title>Genome Sequence of the Halotolerant Bacterium Imtechella halotolerans K1T.</title>
        <authorList>
            <person name="Kumar S."/>
            <person name="Vikram S."/>
            <person name="Subramanian S."/>
            <person name="Raghava G.P."/>
            <person name="Pinnaka A.K."/>
        </authorList>
    </citation>
    <scope>NUCLEOTIDE SEQUENCE [LARGE SCALE GENOMIC DNA]</scope>
    <source>
        <strain evidence="3 4">K1</strain>
    </source>
</reference>
<dbReference type="InterPro" id="IPR032508">
    <property type="entry name" value="FecR_C"/>
</dbReference>
<dbReference type="eggNOG" id="COG3712">
    <property type="taxonomic scope" value="Bacteria"/>
</dbReference>
<dbReference type="RefSeq" id="WP_008236471.1">
    <property type="nucleotide sequence ID" value="NZ_AJJU01000002.1"/>
</dbReference>
<evidence type="ECO:0000259" key="1">
    <source>
        <dbReference type="Pfam" id="PF04773"/>
    </source>
</evidence>
<feature type="domain" description="FecR protein" evidence="1">
    <location>
        <begin position="175"/>
        <end position="269"/>
    </location>
</feature>
<dbReference type="PIRSF" id="PIRSF018266">
    <property type="entry name" value="FecR"/>
    <property type="match status" value="1"/>
</dbReference>
<keyword evidence="4" id="KW-1185">Reference proteome</keyword>
<dbReference type="STRING" id="946077.W5A_00955"/>
<dbReference type="EMBL" id="AJJU01000002">
    <property type="protein sequence ID" value="EID76548.1"/>
    <property type="molecule type" value="Genomic_DNA"/>
</dbReference>
<dbReference type="OrthoDB" id="704021at2"/>
<dbReference type="Proteomes" id="UP000005938">
    <property type="component" value="Unassembled WGS sequence"/>
</dbReference>
<evidence type="ECO:0000313" key="4">
    <source>
        <dbReference type="Proteomes" id="UP000005938"/>
    </source>
</evidence>
<dbReference type="PANTHER" id="PTHR30273:SF2">
    <property type="entry name" value="PROTEIN FECR"/>
    <property type="match status" value="1"/>
</dbReference>
<dbReference type="GO" id="GO:0016989">
    <property type="term" value="F:sigma factor antagonist activity"/>
    <property type="evidence" value="ECO:0007669"/>
    <property type="project" value="TreeGrafter"/>
</dbReference>
<name>I0WJI2_9FLAO</name>
<dbReference type="InterPro" id="IPR006860">
    <property type="entry name" value="FecR"/>
</dbReference>
<proteinExistence type="predicted"/>
<sequence length="375" mass="42140">MTANDFLKDSYFIVWKLSKEPLEDSYWESYLKKHPEHLNAFNEACLKLDSVQFEMTTLKSSQKKELHSRIFATQAKYHSNYPTPKAPIFTLKRVLLTSAASISLLIGISVFYKTQKNNVIHEVIVERNTTDPSIELLTKKGTIVLDPDAILKVDSLGQISYKNQLLDGTKTGLNTLRVPYGKRSQIVLEDGSKLWVNSGSTVHFPAIFPKNERKINVEGEILIEVAKDIKRQFTVATSNFEVQVYGTIFNVNAYRENIRDAVVLVEGSVSVLTPQGTKLPMAPKEMIVIDNGQLSKKAVNTALYTSWTKGYLVFEDTPISEVLSALTKYYNISFKGDSNKLSKKTCSGKIYLSDDVNNVIETLSLLTNTSFSINK</sequence>
<dbReference type="Gene3D" id="2.60.120.1440">
    <property type="match status" value="1"/>
</dbReference>
<dbReference type="Gene3D" id="3.55.50.30">
    <property type="match status" value="1"/>
</dbReference>
<dbReference type="Pfam" id="PF04773">
    <property type="entry name" value="FecR"/>
    <property type="match status" value="1"/>
</dbReference>
<protein>
    <submittedName>
        <fullName evidence="3">Sigma factor regulatory protein, FecR/PupR family</fullName>
    </submittedName>
</protein>
<feature type="domain" description="Protein FecR C-terminal" evidence="2">
    <location>
        <begin position="311"/>
        <end position="374"/>
    </location>
</feature>
<organism evidence="3 4">
    <name type="scientific">Imtechella halotolerans K1</name>
    <dbReference type="NCBI Taxonomy" id="946077"/>
    <lineage>
        <taxon>Bacteria</taxon>
        <taxon>Pseudomonadati</taxon>
        <taxon>Bacteroidota</taxon>
        <taxon>Flavobacteriia</taxon>
        <taxon>Flavobacteriales</taxon>
        <taxon>Flavobacteriaceae</taxon>
        <taxon>Imtechella</taxon>
    </lineage>
</organism>
<evidence type="ECO:0000313" key="3">
    <source>
        <dbReference type="EMBL" id="EID76548.1"/>
    </source>
</evidence>
<dbReference type="PANTHER" id="PTHR30273">
    <property type="entry name" value="PERIPLASMIC SIGNAL SENSOR AND SIGMA FACTOR ACTIVATOR FECR-RELATED"/>
    <property type="match status" value="1"/>
</dbReference>
<dbReference type="InterPro" id="IPR012373">
    <property type="entry name" value="Ferrdict_sens_TM"/>
</dbReference>
<dbReference type="Pfam" id="PF16344">
    <property type="entry name" value="FecR_C"/>
    <property type="match status" value="1"/>
</dbReference>
<comment type="caution">
    <text evidence="3">The sequence shown here is derived from an EMBL/GenBank/DDBJ whole genome shotgun (WGS) entry which is preliminary data.</text>
</comment>
<gene>
    <name evidence="3" type="ORF">W5A_00955</name>
</gene>
<evidence type="ECO:0000259" key="2">
    <source>
        <dbReference type="Pfam" id="PF16344"/>
    </source>
</evidence>
<dbReference type="AlphaFoldDB" id="I0WJI2"/>
<accession>I0WJI2</accession>